<feature type="compositionally biased region" description="Basic and acidic residues" evidence="1">
    <location>
        <begin position="62"/>
        <end position="78"/>
    </location>
</feature>
<dbReference type="Proteomes" id="UP001164776">
    <property type="component" value="Unassembled WGS sequence"/>
</dbReference>
<feature type="transmembrane region" description="Helical" evidence="2">
    <location>
        <begin position="6"/>
        <end position="29"/>
    </location>
</feature>
<protein>
    <submittedName>
        <fullName evidence="3">Uncharacterized protein</fullName>
    </submittedName>
</protein>
<keyword evidence="2" id="KW-1133">Transmembrane helix</keyword>
<evidence type="ECO:0000313" key="4">
    <source>
        <dbReference type="Proteomes" id="UP001164776"/>
    </source>
</evidence>
<keyword evidence="2" id="KW-0472">Membrane</keyword>
<keyword evidence="2" id="KW-0812">Transmembrane</keyword>
<gene>
    <name evidence="3" type="ORF">BS78_K090000</name>
</gene>
<dbReference type="EMBL" id="MU630163">
    <property type="protein sequence ID" value="KAJ1254317.1"/>
    <property type="molecule type" value="Genomic_DNA"/>
</dbReference>
<proteinExistence type="predicted"/>
<evidence type="ECO:0000313" key="3">
    <source>
        <dbReference type="EMBL" id="KAJ1254317.1"/>
    </source>
</evidence>
<feature type="compositionally biased region" description="Low complexity" evidence="1">
    <location>
        <begin position="79"/>
        <end position="89"/>
    </location>
</feature>
<reference evidence="3 4" key="1">
    <citation type="submission" date="2022-10" db="EMBL/GenBank/DDBJ databases">
        <title>WGS assembly of Paspalum vaginatum 540-79.</title>
        <authorList>
            <person name="Sun G."/>
            <person name="Wase N."/>
            <person name="Shu S."/>
            <person name="Jenkins J."/>
            <person name="Zhou B."/>
            <person name="Torres-Rodriguez J."/>
            <person name="Chen C."/>
            <person name="Sandor L."/>
            <person name="Plott C."/>
            <person name="Yoshinga Y."/>
            <person name="Daum C."/>
            <person name="Qi P."/>
            <person name="Barry K."/>
            <person name="Lipzen A."/>
            <person name="Berry L."/>
            <person name="Pedersen C."/>
            <person name="Gottilla T."/>
            <person name="Foltz A."/>
            <person name="Yu H."/>
            <person name="O'Malley R."/>
            <person name="Zhang C."/>
            <person name="Devos K."/>
            <person name="Sigmon B."/>
            <person name="Yu B."/>
            <person name="Obata T."/>
            <person name="Schmutz J."/>
            <person name="Schnable J."/>
        </authorList>
    </citation>
    <scope>NUCLEOTIDE SEQUENCE [LARGE SCALE GENOMIC DNA]</scope>
    <source>
        <strain evidence="4">cv. 540-79</strain>
    </source>
</reference>
<dbReference type="OrthoDB" id="691969at2759"/>
<organism evidence="3 4">
    <name type="scientific">Paspalum vaginatum</name>
    <name type="common">seashore paspalum</name>
    <dbReference type="NCBI Taxonomy" id="158149"/>
    <lineage>
        <taxon>Eukaryota</taxon>
        <taxon>Viridiplantae</taxon>
        <taxon>Streptophyta</taxon>
        <taxon>Embryophyta</taxon>
        <taxon>Tracheophyta</taxon>
        <taxon>Spermatophyta</taxon>
        <taxon>Magnoliopsida</taxon>
        <taxon>Liliopsida</taxon>
        <taxon>Poales</taxon>
        <taxon>Poaceae</taxon>
        <taxon>PACMAD clade</taxon>
        <taxon>Panicoideae</taxon>
        <taxon>Andropogonodae</taxon>
        <taxon>Paspaleae</taxon>
        <taxon>Paspalinae</taxon>
        <taxon>Paspalum</taxon>
    </lineage>
</organism>
<feature type="region of interest" description="Disordered" evidence="1">
    <location>
        <begin position="54"/>
        <end position="96"/>
    </location>
</feature>
<comment type="caution">
    <text evidence="3">The sequence shown here is derived from an EMBL/GenBank/DDBJ whole genome shotgun (WGS) entry which is preliminary data.</text>
</comment>
<feature type="region of interest" description="Disordered" evidence="1">
    <location>
        <begin position="113"/>
        <end position="142"/>
    </location>
</feature>
<evidence type="ECO:0000256" key="2">
    <source>
        <dbReference type="SAM" id="Phobius"/>
    </source>
</evidence>
<sequence>MGSAGLALAVAFTAALASLFLALLAAVILRHCWWRRDAGGFVLFDVCFHDDTRRPHAMRPPRSTERSRAQRPGREREQAPGGDAAAAPADEQEPDECEIARWKKIFGGANRSLSTIDEGTEKGGTTPITTPAFCTPPASPDRRDARARALDMATIAAQLQA</sequence>
<keyword evidence="4" id="KW-1185">Reference proteome</keyword>
<name>A0A9W7X957_9POAL</name>
<dbReference type="AlphaFoldDB" id="A0A9W7X957"/>
<accession>A0A9W7X957</accession>
<evidence type="ECO:0000256" key="1">
    <source>
        <dbReference type="SAM" id="MobiDB-lite"/>
    </source>
</evidence>